<proteinExistence type="inferred from homology"/>
<comment type="caution">
    <text evidence="7">The sequence shown here is derived from an EMBL/GenBank/DDBJ whole genome shotgun (WGS) entry which is preliminary data.</text>
</comment>
<dbReference type="PANTHER" id="PTHR11246:SF3">
    <property type="entry name" value="CROOKED NECK-LIKE PROTEIN 1"/>
    <property type="match status" value="1"/>
</dbReference>
<dbReference type="PANTHER" id="PTHR11246">
    <property type="entry name" value="PRE-MRNA SPLICING FACTOR"/>
    <property type="match status" value="1"/>
</dbReference>
<evidence type="ECO:0000256" key="6">
    <source>
        <dbReference type="ARBA" id="ARBA00023242"/>
    </source>
</evidence>
<dbReference type="Proteomes" id="UP000886595">
    <property type="component" value="Unassembled WGS sequence"/>
</dbReference>
<dbReference type="OrthoDB" id="1728011at2759"/>
<dbReference type="InterPro" id="IPR045075">
    <property type="entry name" value="Syf1-like"/>
</dbReference>
<dbReference type="GO" id="GO:0071014">
    <property type="term" value="C:post-mRNA release spliceosomal complex"/>
    <property type="evidence" value="ECO:0007669"/>
    <property type="project" value="TreeGrafter"/>
</dbReference>
<dbReference type="GO" id="GO:0071007">
    <property type="term" value="C:U2-type catalytic step 2 spliceosome"/>
    <property type="evidence" value="ECO:0007669"/>
    <property type="project" value="TreeGrafter"/>
</dbReference>
<dbReference type="Gene3D" id="1.25.40.10">
    <property type="entry name" value="Tetratricopeptide repeat domain"/>
    <property type="match status" value="1"/>
</dbReference>
<evidence type="ECO:0000256" key="5">
    <source>
        <dbReference type="ARBA" id="ARBA00023187"/>
    </source>
</evidence>
<dbReference type="GO" id="GO:0000245">
    <property type="term" value="P:spliceosomal complex assembly"/>
    <property type="evidence" value="ECO:0007669"/>
    <property type="project" value="TreeGrafter"/>
</dbReference>
<dbReference type="EMBL" id="JAAMPC010000002">
    <property type="protein sequence ID" value="KAG2324221.1"/>
    <property type="molecule type" value="Genomic_DNA"/>
</dbReference>
<dbReference type="AlphaFoldDB" id="A0A8X7W6Z1"/>
<gene>
    <name evidence="7" type="ORF">Bca52824_006949</name>
</gene>
<evidence type="ECO:0000256" key="2">
    <source>
        <dbReference type="ARBA" id="ARBA00008644"/>
    </source>
</evidence>
<keyword evidence="4" id="KW-0677">Repeat</keyword>
<sequence length="101" mass="12339">MKKPIRSLWCFLSLKSDAKSRNVKQYGDKDETDDATSGKRKFQYEDEVRNNPLNSYSWFDYVRLEETVGKKDRIRENYERVIANISPAEEKRYWQRYIFLW</sequence>
<evidence type="ECO:0000256" key="1">
    <source>
        <dbReference type="ARBA" id="ARBA00004123"/>
    </source>
</evidence>
<name>A0A8X7W6Z1_BRACI</name>
<dbReference type="GO" id="GO:0071011">
    <property type="term" value="C:precatalytic spliceosome"/>
    <property type="evidence" value="ECO:0007669"/>
    <property type="project" value="TreeGrafter"/>
</dbReference>
<evidence type="ECO:0000313" key="7">
    <source>
        <dbReference type="EMBL" id="KAG2324221.1"/>
    </source>
</evidence>
<comment type="similarity">
    <text evidence="2">Belongs to the crooked-neck family.</text>
</comment>
<dbReference type="GO" id="GO:0000974">
    <property type="term" value="C:Prp19 complex"/>
    <property type="evidence" value="ECO:0007669"/>
    <property type="project" value="TreeGrafter"/>
</dbReference>
<dbReference type="InterPro" id="IPR011990">
    <property type="entry name" value="TPR-like_helical_dom_sf"/>
</dbReference>
<keyword evidence="5" id="KW-0508">mRNA splicing</keyword>
<keyword evidence="3" id="KW-0507">mRNA processing</keyword>
<evidence type="ECO:0000256" key="3">
    <source>
        <dbReference type="ARBA" id="ARBA00022664"/>
    </source>
</evidence>
<evidence type="ECO:0000256" key="4">
    <source>
        <dbReference type="ARBA" id="ARBA00022737"/>
    </source>
</evidence>
<accession>A0A8X7W6Z1</accession>
<keyword evidence="6" id="KW-0539">Nucleus</keyword>
<organism evidence="7 8">
    <name type="scientific">Brassica carinata</name>
    <name type="common">Ethiopian mustard</name>
    <name type="synonym">Abyssinian cabbage</name>
    <dbReference type="NCBI Taxonomy" id="52824"/>
    <lineage>
        <taxon>Eukaryota</taxon>
        <taxon>Viridiplantae</taxon>
        <taxon>Streptophyta</taxon>
        <taxon>Embryophyta</taxon>
        <taxon>Tracheophyta</taxon>
        <taxon>Spermatophyta</taxon>
        <taxon>Magnoliopsida</taxon>
        <taxon>eudicotyledons</taxon>
        <taxon>Gunneridae</taxon>
        <taxon>Pentapetalae</taxon>
        <taxon>rosids</taxon>
        <taxon>malvids</taxon>
        <taxon>Brassicales</taxon>
        <taxon>Brassicaceae</taxon>
        <taxon>Brassiceae</taxon>
        <taxon>Brassica</taxon>
    </lineage>
</organism>
<evidence type="ECO:0000313" key="8">
    <source>
        <dbReference type="Proteomes" id="UP000886595"/>
    </source>
</evidence>
<comment type="subcellular location">
    <subcellularLocation>
        <location evidence="1">Nucleus</location>
    </subcellularLocation>
</comment>
<reference evidence="7 8" key="1">
    <citation type="submission" date="2020-02" db="EMBL/GenBank/DDBJ databases">
        <authorList>
            <person name="Ma Q."/>
            <person name="Huang Y."/>
            <person name="Song X."/>
            <person name="Pei D."/>
        </authorList>
    </citation>
    <scope>NUCLEOTIDE SEQUENCE [LARGE SCALE GENOMIC DNA]</scope>
    <source>
        <strain evidence="7">Sxm20200214</strain>
        <tissue evidence="7">Leaf</tissue>
    </source>
</reference>
<protein>
    <submittedName>
        <fullName evidence="7">Uncharacterized protein</fullName>
    </submittedName>
</protein>
<keyword evidence="8" id="KW-1185">Reference proteome</keyword>